<feature type="compositionally biased region" description="Basic residues" evidence="1">
    <location>
        <begin position="74"/>
        <end position="92"/>
    </location>
</feature>
<evidence type="ECO:0000313" key="2">
    <source>
        <dbReference type="EMBL" id="GIX82869.1"/>
    </source>
</evidence>
<organism evidence="2 3">
    <name type="scientific">Caerostris extrusa</name>
    <name type="common">Bark spider</name>
    <name type="synonym">Caerostris bankana</name>
    <dbReference type="NCBI Taxonomy" id="172846"/>
    <lineage>
        <taxon>Eukaryota</taxon>
        <taxon>Metazoa</taxon>
        <taxon>Ecdysozoa</taxon>
        <taxon>Arthropoda</taxon>
        <taxon>Chelicerata</taxon>
        <taxon>Arachnida</taxon>
        <taxon>Araneae</taxon>
        <taxon>Araneomorphae</taxon>
        <taxon>Entelegynae</taxon>
        <taxon>Araneoidea</taxon>
        <taxon>Araneidae</taxon>
        <taxon>Caerostris</taxon>
    </lineage>
</organism>
<evidence type="ECO:0000256" key="1">
    <source>
        <dbReference type="SAM" id="MobiDB-lite"/>
    </source>
</evidence>
<comment type="caution">
    <text evidence="2">The sequence shown here is derived from an EMBL/GenBank/DDBJ whole genome shotgun (WGS) entry which is preliminary data.</text>
</comment>
<accession>A0AAV4NDH6</accession>
<evidence type="ECO:0000313" key="3">
    <source>
        <dbReference type="Proteomes" id="UP001054945"/>
    </source>
</evidence>
<keyword evidence="3" id="KW-1185">Reference proteome</keyword>
<feature type="region of interest" description="Disordered" evidence="1">
    <location>
        <begin position="73"/>
        <end position="107"/>
    </location>
</feature>
<reference evidence="2 3" key="1">
    <citation type="submission" date="2021-06" db="EMBL/GenBank/DDBJ databases">
        <title>Caerostris extrusa draft genome.</title>
        <authorList>
            <person name="Kono N."/>
            <person name="Arakawa K."/>
        </authorList>
    </citation>
    <scope>NUCLEOTIDE SEQUENCE [LARGE SCALE GENOMIC DNA]</scope>
</reference>
<name>A0AAV4NDH6_CAEEX</name>
<feature type="compositionally biased region" description="Basic and acidic residues" evidence="1">
    <location>
        <begin position="93"/>
        <end position="102"/>
    </location>
</feature>
<protein>
    <submittedName>
        <fullName evidence="2">Uncharacterized protein</fullName>
    </submittedName>
</protein>
<dbReference type="Proteomes" id="UP001054945">
    <property type="component" value="Unassembled WGS sequence"/>
</dbReference>
<sequence>MDRVRHRHRYERSHSTWFAPVQPGSQLSLRYVIVKKTISILIVRKQSFPLPETTTYPIKHHRGNTGLVEILSEKRKREKRPKNHPKGVKKKNEKNVTQERGIRKVKTRRKRSCLETVPVDKRLGIRFPGNPPVLFAFACPRGEKTLSISIFGLTLSTWSASLLTKFVMIHRSQARLFGHAVHFGA</sequence>
<dbReference type="EMBL" id="BPLR01003270">
    <property type="protein sequence ID" value="GIX82869.1"/>
    <property type="molecule type" value="Genomic_DNA"/>
</dbReference>
<proteinExistence type="predicted"/>
<gene>
    <name evidence="2" type="ORF">CEXT_370331</name>
</gene>
<dbReference type="AlphaFoldDB" id="A0AAV4NDH6"/>